<reference evidence="3 4" key="2">
    <citation type="submission" date="2019-01" db="EMBL/GenBank/DDBJ databases">
        <title>Hymenobacter humicola sp. nov., isolated from soils in Antarctica.</title>
        <authorList>
            <person name="Sedlacek I."/>
            <person name="Holochova P."/>
            <person name="Kralova S."/>
            <person name="Pantucek R."/>
            <person name="Stankova E."/>
            <person name="Vrbovska V."/>
            <person name="Kristofova L."/>
            <person name="Svec P."/>
            <person name="Busse H.-J."/>
        </authorList>
    </citation>
    <scope>NUCLEOTIDE SEQUENCE [LARGE SCALE GENOMIC DNA]</scope>
    <source>
        <strain evidence="3 4">CCM 8852</strain>
    </source>
</reference>
<feature type="chain" id="PRO_5018965616" description="DUF3108 domain-containing protein" evidence="1">
    <location>
        <begin position="23"/>
        <end position="237"/>
    </location>
</feature>
<comment type="caution">
    <text evidence="3">The sequence shown here is derived from an EMBL/GenBank/DDBJ whole genome shotgun (WGS) entry which is preliminary data.</text>
</comment>
<protein>
    <recommendedName>
        <fullName evidence="2">DUF3108 domain-containing protein</fullName>
    </recommendedName>
</protein>
<gene>
    <name evidence="3" type="ORF">D0T11_08770</name>
</gene>
<dbReference type="OrthoDB" id="665223at2"/>
<dbReference type="Proteomes" id="UP000284250">
    <property type="component" value="Unassembled WGS sequence"/>
</dbReference>
<keyword evidence="4" id="KW-1185">Reference proteome</keyword>
<name>A0A418QZZ1_9BACT</name>
<evidence type="ECO:0000313" key="4">
    <source>
        <dbReference type="Proteomes" id="UP000284250"/>
    </source>
</evidence>
<proteinExistence type="predicted"/>
<organism evidence="3 4">
    <name type="scientific">Hymenobacter rubripertinctus</name>
    <dbReference type="NCBI Taxonomy" id="2029981"/>
    <lineage>
        <taxon>Bacteria</taxon>
        <taxon>Pseudomonadati</taxon>
        <taxon>Bacteroidota</taxon>
        <taxon>Cytophagia</taxon>
        <taxon>Cytophagales</taxon>
        <taxon>Hymenobacteraceae</taxon>
        <taxon>Hymenobacter</taxon>
    </lineage>
</organism>
<feature type="domain" description="DUF3108" evidence="2">
    <location>
        <begin position="32"/>
        <end position="232"/>
    </location>
</feature>
<evidence type="ECO:0000313" key="3">
    <source>
        <dbReference type="EMBL" id="RIY10746.1"/>
    </source>
</evidence>
<dbReference type="Pfam" id="PF21347">
    <property type="entry name" value="DUF3108_like"/>
    <property type="match status" value="1"/>
</dbReference>
<dbReference type="EMBL" id="QYCN01000011">
    <property type="protein sequence ID" value="RIY10746.1"/>
    <property type="molecule type" value="Genomic_DNA"/>
</dbReference>
<reference evidence="3 4" key="1">
    <citation type="submission" date="2018-09" db="EMBL/GenBank/DDBJ databases">
        <authorList>
            <person name="Zeman M."/>
            <person name="Pardy F."/>
        </authorList>
    </citation>
    <scope>NUCLEOTIDE SEQUENCE [LARGE SCALE GENOMIC DNA]</scope>
    <source>
        <strain evidence="3 4">CCM 8852</strain>
    </source>
</reference>
<evidence type="ECO:0000259" key="2">
    <source>
        <dbReference type="Pfam" id="PF21347"/>
    </source>
</evidence>
<accession>A0A418QZZ1</accession>
<dbReference type="Gene3D" id="2.40.360.20">
    <property type="match status" value="1"/>
</dbReference>
<feature type="signal peptide" evidence="1">
    <location>
        <begin position="1"/>
        <end position="22"/>
    </location>
</feature>
<dbReference type="RefSeq" id="WP_119655413.1">
    <property type="nucleotide sequence ID" value="NZ_JBHUOI010000025.1"/>
</dbReference>
<keyword evidence="1" id="KW-0732">Signal</keyword>
<dbReference type="AlphaFoldDB" id="A0A418QZZ1"/>
<sequence length="237" mass="25358">MKILLLLLLAGGLLLPASPAPAQNCGHYYNLEQGGRYELTTYDSRDRVTGRIVQEVGKVTTQTGKTTAQMHQQTFDKQNKLVSQADFTVECQAGLVRLDMRALFNPQGSPGAAKGANVQVTGDLLELPANLQPGTPLKNGSMTATMSSQPGLPASTTVISVTNRKVESNEALTTAAGSFKCAKISQDMEVKMGIGALALPFAMHTVEWYSPGVGPVRSETYRKDKLLGYTVLTSAPR</sequence>
<evidence type="ECO:0000256" key="1">
    <source>
        <dbReference type="SAM" id="SignalP"/>
    </source>
</evidence>
<dbReference type="InterPro" id="IPR049279">
    <property type="entry name" value="DUF3108-like"/>
</dbReference>